<reference evidence="2 3" key="1">
    <citation type="journal article" date="2012" name="Science">
        <title>The Paleozoic origin of enzymatic lignin decomposition reconstructed from 31 fungal genomes.</title>
        <authorList>
            <person name="Floudas D."/>
            <person name="Binder M."/>
            <person name="Riley R."/>
            <person name="Barry K."/>
            <person name="Blanchette R.A."/>
            <person name="Henrissat B."/>
            <person name="Martinez A.T."/>
            <person name="Otillar R."/>
            <person name="Spatafora J.W."/>
            <person name="Yadav J.S."/>
            <person name="Aerts A."/>
            <person name="Benoit I."/>
            <person name="Boyd A."/>
            <person name="Carlson A."/>
            <person name="Copeland A."/>
            <person name="Coutinho P.M."/>
            <person name="de Vries R.P."/>
            <person name="Ferreira P."/>
            <person name="Findley K."/>
            <person name="Foster B."/>
            <person name="Gaskell J."/>
            <person name="Glotzer D."/>
            <person name="Gorecki P."/>
            <person name="Heitman J."/>
            <person name="Hesse C."/>
            <person name="Hori C."/>
            <person name="Igarashi K."/>
            <person name="Jurgens J.A."/>
            <person name="Kallen N."/>
            <person name="Kersten P."/>
            <person name="Kohler A."/>
            <person name="Kuees U."/>
            <person name="Kumar T.K.A."/>
            <person name="Kuo A."/>
            <person name="LaButti K."/>
            <person name="Larrondo L.F."/>
            <person name="Lindquist E."/>
            <person name="Ling A."/>
            <person name="Lombard V."/>
            <person name="Lucas S."/>
            <person name="Lundell T."/>
            <person name="Martin R."/>
            <person name="McLaughlin D.J."/>
            <person name="Morgenstern I."/>
            <person name="Morin E."/>
            <person name="Murat C."/>
            <person name="Nagy L.G."/>
            <person name="Nolan M."/>
            <person name="Ohm R.A."/>
            <person name="Patyshakuliyeva A."/>
            <person name="Rokas A."/>
            <person name="Ruiz-Duenas F.J."/>
            <person name="Sabat G."/>
            <person name="Salamov A."/>
            <person name="Samejima M."/>
            <person name="Schmutz J."/>
            <person name="Slot J.C."/>
            <person name="St John F."/>
            <person name="Stenlid J."/>
            <person name="Sun H."/>
            <person name="Sun S."/>
            <person name="Syed K."/>
            <person name="Tsang A."/>
            <person name="Wiebenga A."/>
            <person name="Young D."/>
            <person name="Pisabarro A."/>
            <person name="Eastwood D.C."/>
            <person name="Martin F."/>
            <person name="Cullen D."/>
            <person name="Grigoriev I.V."/>
            <person name="Hibbett D.S."/>
        </authorList>
    </citation>
    <scope>NUCLEOTIDE SEQUENCE [LARGE SCALE GENOMIC DNA]</scope>
    <source>
        <strain evidence="2 3">MD-104</strain>
    </source>
</reference>
<proteinExistence type="predicted"/>
<accession>A0A2H3K699</accession>
<name>A0A2H3K699_WOLCO</name>
<dbReference type="Gene3D" id="3.30.710.10">
    <property type="entry name" value="Potassium Channel Kv1.1, Chain A"/>
    <property type="match status" value="1"/>
</dbReference>
<dbReference type="Proteomes" id="UP000218811">
    <property type="component" value="Unassembled WGS sequence"/>
</dbReference>
<keyword evidence="3" id="KW-1185">Reference proteome</keyword>
<dbReference type="OMA" id="DISWRDK"/>
<gene>
    <name evidence="2" type="ORF">WOLCODRAFT_77087</name>
</gene>
<evidence type="ECO:0000259" key="1">
    <source>
        <dbReference type="PROSITE" id="PS50097"/>
    </source>
</evidence>
<dbReference type="InterPro" id="IPR011333">
    <property type="entry name" value="SKP1/BTB/POZ_sf"/>
</dbReference>
<evidence type="ECO:0000313" key="3">
    <source>
        <dbReference type="Proteomes" id="UP000218811"/>
    </source>
</evidence>
<dbReference type="OrthoDB" id="3893071at2759"/>
<organism evidence="2 3">
    <name type="scientific">Wolfiporia cocos (strain MD-104)</name>
    <name type="common">Brown rot fungus</name>
    <dbReference type="NCBI Taxonomy" id="742152"/>
    <lineage>
        <taxon>Eukaryota</taxon>
        <taxon>Fungi</taxon>
        <taxon>Dikarya</taxon>
        <taxon>Basidiomycota</taxon>
        <taxon>Agaricomycotina</taxon>
        <taxon>Agaricomycetes</taxon>
        <taxon>Polyporales</taxon>
        <taxon>Phaeolaceae</taxon>
        <taxon>Wolfiporia</taxon>
    </lineage>
</organism>
<sequence>MGESDSKSNVSSSVSAKAVDFTPSNDVWYIDGSVVLVTEKTAFRVHGTIMAAHCEIFKDMFAMPQPAISDPDTETYDGCQVLRLQDSPANMKHFLKAIYDFSYFQPGTKTKFPIIAAVVHLSTKYEAAGLRQRAIDLLATAYPSTPAAWENRSAQRLVPPFEGEHAAYIALATENDIRVILPTVYYSASRQPLAEVMAELRKVSLAPNWEIFADFVVGREQLFRAELKHILAFLDVGFTRPQCQNTSVCTNVLGNARNHILQKITDAEPFHQWCNANSCEVGRTLGLCNICCTTIENSIKEGRKKVWEQLPRMFGLGDWETLRARDGLNGNGM</sequence>
<dbReference type="InterPro" id="IPR000210">
    <property type="entry name" value="BTB/POZ_dom"/>
</dbReference>
<dbReference type="AlphaFoldDB" id="A0A2H3K699"/>
<feature type="domain" description="BTB" evidence="1">
    <location>
        <begin position="32"/>
        <end position="100"/>
    </location>
</feature>
<protein>
    <recommendedName>
        <fullName evidence="1">BTB domain-containing protein</fullName>
    </recommendedName>
</protein>
<dbReference type="CDD" id="cd18186">
    <property type="entry name" value="BTB_POZ_ZBTB_KLHL-like"/>
    <property type="match status" value="1"/>
</dbReference>
<evidence type="ECO:0000313" key="2">
    <source>
        <dbReference type="EMBL" id="PCH44594.1"/>
    </source>
</evidence>
<dbReference type="EMBL" id="KB468157">
    <property type="protein sequence ID" value="PCH44594.1"/>
    <property type="molecule type" value="Genomic_DNA"/>
</dbReference>
<dbReference type="PROSITE" id="PS50097">
    <property type="entry name" value="BTB"/>
    <property type="match status" value="1"/>
</dbReference>